<evidence type="ECO:0008006" key="3">
    <source>
        <dbReference type="Google" id="ProtNLM"/>
    </source>
</evidence>
<evidence type="ECO:0000313" key="2">
    <source>
        <dbReference type="Proteomes" id="UP000219020"/>
    </source>
</evidence>
<sequence>MLSPKLTLRYYNARVNEVLAIVKAMHRVLKLGLPVHH</sequence>
<evidence type="ECO:0000313" key="1">
    <source>
        <dbReference type="EMBL" id="PCS21272.1"/>
    </source>
</evidence>
<protein>
    <recommendedName>
        <fullName evidence="3">Mobile element protein</fullName>
    </recommendedName>
</protein>
<accession>A0A2A5SZE0</accession>
<dbReference type="AlphaFoldDB" id="A0A2A5SZE0"/>
<dbReference type="EMBL" id="NBYY01000036">
    <property type="protein sequence ID" value="PCS21272.1"/>
    <property type="molecule type" value="Genomic_DNA"/>
</dbReference>
<proteinExistence type="predicted"/>
<dbReference type="Proteomes" id="UP000219020">
    <property type="component" value="Unassembled WGS sequence"/>
</dbReference>
<reference evidence="2" key="1">
    <citation type="submission" date="2017-04" db="EMBL/GenBank/DDBJ databases">
        <title>Genome evolution of the luminous symbionts of deep sea anglerfish.</title>
        <authorList>
            <person name="Hendry T.A."/>
        </authorList>
    </citation>
    <scope>NUCLEOTIDE SEQUENCE [LARGE SCALE GENOMIC DNA]</scope>
</reference>
<keyword evidence="2" id="KW-1185">Reference proteome</keyword>
<organism evidence="1 2">
    <name type="scientific">Candidatus Enterovibrio escicola</name>
    <dbReference type="NCBI Taxonomy" id="1927127"/>
    <lineage>
        <taxon>Bacteria</taxon>
        <taxon>Pseudomonadati</taxon>
        <taxon>Pseudomonadota</taxon>
        <taxon>Gammaproteobacteria</taxon>
        <taxon>Vibrionales</taxon>
        <taxon>Vibrionaceae</taxon>
        <taxon>Enterovibrio</taxon>
    </lineage>
</organism>
<comment type="caution">
    <text evidence="1">The sequence shown here is derived from an EMBL/GenBank/DDBJ whole genome shotgun (WGS) entry which is preliminary data.</text>
</comment>
<name>A0A2A5SZE0_9GAMM</name>
<gene>
    <name evidence="1" type="ORF">BTN49_3160</name>
</gene>